<accession>A0ABV8HIQ7</accession>
<feature type="compositionally biased region" description="Low complexity" evidence="1">
    <location>
        <begin position="163"/>
        <end position="175"/>
    </location>
</feature>
<reference evidence="4" key="1">
    <citation type="journal article" date="2019" name="Int. J. Syst. Evol. Microbiol.">
        <title>The Global Catalogue of Microorganisms (GCM) 10K type strain sequencing project: providing services to taxonomists for standard genome sequencing and annotation.</title>
        <authorList>
            <consortium name="The Broad Institute Genomics Platform"/>
            <consortium name="The Broad Institute Genome Sequencing Center for Infectious Disease"/>
            <person name="Wu L."/>
            <person name="Ma J."/>
        </authorList>
    </citation>
    <scope>NUCLEOTIDE SEQUENCE [LARGE SCALE GENOMIC DNA]</scope>
    <source>
        <strain evidence="4">CGMCC 4.7237</strain>
    </source>
</reference>
<keyword evidence="4" id="KW-1185">Reference proteome</keyword>
<feature type="transmembrane region" description="Helical" evidence="2">
    <location>
        <begin position="354"/>
        <end position="371"/>
    </location>
</feature>
<keyword evidence="2" id="KW-0472">Membrane</keyword>
<feature type="compositionally biased region" description="Gly residues" evidence="1">
    <location>
        <begin position="42"/>
        <end position="59"/>
    </location>
</feature>
<evidence type="ECO:0000256" key="2">
    <source>
        <dbReference type="SAM" id="Phobius"/>
    </source>
</evidence>
<feature type="compositionally biased region" description="Low complexity" evidence="1">
    <location>
        <begin position="210"/>
        <end position="242"/>
    </location>
</feature>
<feature type="transmembrane region" description="Helical" evidence="2">
    <location>
        <begin position="406"/>
        <end position="428"/>
    </location>
</feature>
<dbReference type="RefSeq" id="WP_386425198.1">
    <property type="nucleotide sequence ID" value="NZ_JBHSBB010000002.1"/>
</dbReference>
<keyword evidence="2" id="KW-1133">Transmembrane helix</keyword>
<evidence type="ECO:0000256" key="1">
    <source>
        <dbReference type="SAM" id="MobiDB-lite"/>
    </source>
</evidence>
<proteinExistence type="predicted"/>
<evidence type="ECO:0000313" key="4">
    <source>
        <dbReference type="Proteomes" id="UP001595765"/>
    </source>
</evidence>
<feature type="compositionally biased region" description="Low complexity" evidence="1">
    <location>
        <begin position="96"/>
        <end position="125"/>
    </location>
</feature>
<evidence type="ECO:0008006" key="5">
    <source>
        <dbReference type="Google" id="ProtNLM"/>
    </source>
</evidence>
<name>A0ABV8HIQ7_9ACTN</name>
<dbReference type="Proteomes" id="UP001595765">
    <property type="component" value="Unassembled WGS sequence"/>
</dbReference>
<gene>
    <name evidence="3" type="ORF">ACFO3J_01615</name>
</gene>
<evidence type="ECO:0000313" key="3">
    <source>
        <dbReference type="EMBL" id="MFC4030166.1"/>
    </source>
</evidence>
<keyword evidence="2" id="KW-0812">Transmembrane</keyword>
<feature type="transmembrane region" description="Helical" evidence="2">
    <location>
        <begin position="461"/>
        <end position="483"/>
    </location>
</feature>
<feature type="transmembrane region" description="Helical" evidence="2">
    <location>
        <begin position="434"/>
        <end position="454"/>
    </location>
</feature>
<feature type="transmembrane region" description="Helical" evidence="2">
    <location>
        <begin position="489"/>
        <end position="508"/>
    </location>
</feature>
<feature type="region of interest" description="Disordered" evidence="1">
    <location>
        <begin position="1"/>
        <end position="260"/>
    </location>
</feature>
<feature type="compositionally biased region" description="Low complexity" evidence="1">
    <location>
        <begin position="133"/>
        <end position="155"/>
    </location>
</feature>
<protein>
    <recommendedName>
        <fullName evidence="5">Integral membrane protein</fullName>
    </recommendedName>
</protein>
<feature type="compositionally biased region" description="Low complexity" evidence="1">
    <location>
        <begin position="60"/>
        <end position="69"/>
    </location>
</feature>
<dbReference type="EMBL" id="JBHSBB010000002">
    <property type="protein sequence ID" value="MFC4030166.1"/>
    <property type="molecule type" value="Genomic_DNA"/>
</dbReference>
<feature type="transmembrane region" description="Helical" evidence="2">
    <location>
        <begin position="377"/>
        <end position="394"/>
    </location>
</feature>
<comment type="caution">
    <text evidence="3">The sequence shown here is derived from an EMBL/GenBank/DDBJ whole genome shotgun (WGS) entry which is preliminary data.</text>
</comment>
<sequence>MSTHDYGSAPEGGDHAPAGRPGEGYGYPPEPGPYGEASASGYGPGYGEYGGQGGYGPGQPYGYDDGTYGQQAADGQTPPQHPAAYGTPAADGTWSGQAPPAAGGWPEAGGQQQWQAAPAGDWEQPGAGGYAYGGPEQQSRPQGQQHSQPQAYGSQPQGGPGQQQGQQHGPGQAYGSPEQPHGQPQSQQYGERYGRPQAYGDQLQPAYGDQLQPPAYGAPAQQPSYQPDGYQAQPPYQPSYQPRTAPHAYADPQPYAPGGLEHTAVLPVIEDADTRQAAEAAPPDPGPQGPVRTGSPIIPPGIQPAGLTAALGLLLAGGAAVGKPGLAVVLVLLQAVTAAGWFRLNGMWPARQGILLAFLGGVTADVALLAVDGGHGPLALAGTLGVWLLLVLVLQLRHHGSPDERLSSLTATSASTLLAVLAACYLATATSQAGTDPVIVGVVAVAAATVIRALRLPGGEPVSLVLALAAATATGLVTGPATGLGGADAALLAVVSGACALIGLRVASYDFPSRFVHFTAGVALPLTAAAPLVYILGRALS</sequence>
<feature type="region of interest" description="Disordered" evidence="1">
    <location>
        <begin position="275"/>
        <end position="298"/>
    </location>
</feature>
<organism evidence="3 4">
    <name type="scientific">Streptomyces polygonati</name>
    <dbReference type="NCBI Taxonomy" id="1617087"/>
    <lineage>
        <taxon>Bacteria</taxon>
        <taxon>Bacillati</taxon>
        <taxon>Actinomycetota</taxon>
        <taxon>Actinomycetes</taxon>
        <taxon>Kitasatosporales</taxon>
        <taxon>Streptomycetaceae</taxon>
        <taxon>Streptomyces</taxon>
    </lineage>
</organism>
<feature type="transmembrane region" description="Helical" evidence="2">
    <location>
        <begin position="515"/>
        <end position="536"/>
    </location>
</feature>